<evidence type="ECO:0000313" key="18">
    <source>
        <dbReference type="EMBL" id="MCD7449127.1"/>
    </source>
</evidence>
<dbReference type="InterPro" id="IPR002182">
    <property type="entry name" value="NB-ARC"/>
</dbReference>
<organism evidence="18 19">
    <name type="scientific">Datura stramonium</name>
    <name type="common">Jimsonweed</name>
    <name type="synonym">Common thornapple</name>
    <dbReference type="NCBI Taxonomy" id="4076"/>
    <lineage>
        <taxon>Eukaryota</taxon>
        <taxon>Viridiplantae</taxon>
        <taxon>Streptophyta</taxon>
        <taxon>Embryophyta</taxon>
        <taxon>Tracheophyta</taxon>
        <taxon>Spermatophyta</taxon>
        <taxon>Magnoliopsida</taxon>
        <taxon>eudicotyledons</taxon>
        <taxon>Gunneridae</taxon>
        <taxon>Pentapetalae</taxon>
        <taxon>asterids</taxon>
        <taxon>lamiids</taxon>
        <taxon>Solanales</taxon>
        <taxon>Solanaceae</taxon>
        <taxon>Solanoideae</taxon>
        <taxon>Datureae</taxon>
        <taxon>Datura</taxon>
    </lineage>
</organism>
<dbReference type="Pfam" id="PF23559">
    <property type="entry name" value="WHD_DRP"/>
    <property type="match status" value="1"/>
</dbReference>
<keyword evidence="7" id="KW-0381">Hypersensitive response</keyword>
<dbReference type="InterPro" id="IPR032675">
    <property type="entry name" value="LRR_dom_sf"/>
</dbReference>
<dbReference type="Gene3D" id="1.10.8.430">
    <property type="entry name" value="Helical domain of apoptotic protease-activating factors"/>
    <property type="match status" value="1"/>
</dbReference>
<evidence type="ECO:0000259" key="14">
    <source>
        <dbReference type="Pfam" id="PF00931"/>
    </source>
</evidence>
<evidence type="ECO:0000256" key="4">
    <source>
        <dbReference type="ARBA" id="ARBA00008894"/>
    </source>
</evidence>
<dbReference type="InterPro" id="IPR027417">
    <property type="entry name" value="P-loop_NTPase"/>
</dbReference>
<protein>
    <submittedName>
        <fullName evidence="18">Uncharacterized protein</fullName>
    </submittedName>
</protein>
<evidence type="ECO:0000256" key="1">
    <source>
        <dbReference type="ARBA" id="ARBA00002074"/>
    </source>
</evidence>
<keyword evidence="9" id="KW-0547">Nucleotide-binding</keyword>
<dbReference type="Gene3D" id="3.80.10.10">
    <property type="entry name" value="Ribonuclease Inhibitor"/>
    <property type="match status" value="1"/>
</dbReference>
<dbReference type="InterPro" id="IPR044974">
    <property type="entry name" value="Disease_R_plants"/>
</dbReference>
<dbReference type="CDD" id="cd14798">
    <property type="entry name" value="RX-CC_like"/>
    <property type="match status" value="1"/>
</dbReference>
<keyword evidence="19" id="KW-1185">Reference proteome</keyword>
<evidence type="ECO:0000259" key="17">
    <source>
        <dbReference type="Pfam" id="PF23598"/>
    </source>
</evidence>
<keyword evidence="5" id="KW-0963">Cytoplasm</keyword>
<feature type="domain" description="Disease resistance protein winged helix" evidence="16">
    <location>
        <begin position="733"/>
        <end position="802"/>
    </location>
</feature>
<dbReference type="Gene3D" id="3.40.50.300">
    <property type="entry name" value="P-loop containing nucleotide triphosphate hydrolases"/>
    <property type="match status" value="2"/>
</dbReference>
<evidence type="ECO:0000259" key="16">
    <source>
        <dbReference type="Pfam" id="PF23559"/>
    </source>
</evidence>
<evidence type="ECO:0000256" key="9">
    <source>
        <dbReference type="ARBA" id="ARBA00022741"/>
    </source>
</evidence>
<evidence type="ECO:0000256" key="7">
    <source>
        <dbReference type="ARBA" id="ARBA00022667"/>
    </source>
</evidence>
<keyword evidence="6" id="KW-0433">Leucine-rich repeat</keyword>
<dbReference type="PRINTS" id="PR00364">
    <property type="entry name" value="DISEASERSIST"/>
</dbReference>
<dbReference type="Proteomes" id="UP000823775">
    <property type="component" value="Unassembled WGS sequence"/>
</dbReference>
<evidence type="ECO:0000256" key="5">
    <source>
        <dbReference type="ARBA" id="ARBA00022490"/>
    </source>
</evidence>
<feature type="domain" description="Disease resistance R13L4/SHOC-2-like LRR" evidence="17">
    <location>
        <begin position="878"/>
        <end position="1035"/>
    </location>
</feature>
<dbReference type="PANTHER" id="PTHR23155:SF1152">
    <property type="entry name" value="AAA+ ATPASE DOMAIN-CONTAINING PROTEIN"/>
    <property type="match status" value="1"/>
</dbReference>
<evidence type="ECO:0000256" key="12">
    <source>
        <dbReference type="ARBA" id="ARBA00023054"/>
    </source>
</evidence>
<evidence type="ECO:0000256" key="6">
    <source>
        <dbReference type="ARBA" id="ARBA00022614"/>
    </source>
</evidence>
<dbReference type="PANTHER" id="PTHR23155">
    <property type="entry name" value="DISEASE RESISTANCE PROTEIN RP"/>
    <property type="match status" value="1"/>
</dbReference>
<sequence length="1044" mass="118646">MEGVMINVALFIFSLYDNEDEAIGEVNALDFPSMIQRVSAVISQAIRFSLQSVLPKIDGLGFIDFLLDNMKEFLISRYSDSIPSAKNQLEAVLKELESVQPFIKDVVAGKCLEHDRFKHLAALVIGKAYEIEYIVDFYMTKDVPGWCLTPWLSDIIEEIEFVTAEVKKIQGNVCNSRADNVDDVTNGCTSSLLASTPSIAEEMVGFEDVVQILGNQLVSGKPAQLDVISLVGYNGQGKTTVANKLFTDELVVSLFDVRARCFVSEVYERRELLVAILNDVLGKPIDDLSEVHEDEIADKLHKLLSPKRYLMLIDNVNDPIAWDFLKSCFPDVINGSRIILTTRLDEVANYARGVSPPHYLRLFSDEESWMLLQHKVFPNKSCPPVLRPYIQRLSKECNGLPFHVVILASGLARMSNKELELLAKGDEGALMVFYEELMKKVREVFANRVCVSQPENISNVSGCYRSCLLAADTISEEMVGFKDVMQQITRQLVRGTPKRDVISIVGMAGQGKTTLANTLFIDKTVVSQFDVRAKCHVSQVYERRELLVAILSDVVDKLTDYSEVAEDELADKLRRLLLSKRYLILIDDVWETRAWDELQLCFPDANNGSRIILTSRLDIVANYARCVTSPHHLRLFSDEESWMLLQKKVFLQRSCPLDLEGIGKEIAKKCGRLPLSVVLVAGVVASMMKKEQWEQVADNLASQILGDSKQIIQFSYKDLPHHLKPCFLYFGAFLEDKEIQISKLMKLWIAEGFVVKQKEKCLADLAEYYLEDLIRRNMVMATKKGYFGKVKACRIHDLLLEFCKEKTKEENFLLQMYRDQDENSANMLSQMIIQRRLSIYSKQHNLVDESPSCSSVHSILFRNLGDGVVPSIESLSSFSFHRFKCLRVLDLEFVTIDSFPTKLSSHLRYLALRTVEESIPSSIANLQNLETLVVKGLGNELSLPHSLCKMVKMRHLHLKDRASFDLQNLKLFLEDPSQLENLESFSTPAFSCGEDVLRKTPNLQKLRCIWGFPEDCNQFPELQHLTKLESLKVFCFPWSREEIT</sequence>
<comment type="function">
    <text evidence="1">Confers resistance to late blight (Phytophthora infestans) races carrying the avirulence gene Avr1. Resistance proteins guard the plant against pathogens that contain an appropriate avirulence protein via an indirect interaction with this avirulence protein. That triggers a defense system including the hypersensitive response, which restricts the pathogen growth.</text>
</comment>
<keyword evidence="8" id="KW-0677">Repeat</keyword>
<dbReference type="Pfam" id="PF00931">
    <property type="entry name" value="NB-ARC"/>
    <property type="match status" value="2"/>
</dbReference>
<accession>A0ABS8RQN2</accession>
<keyword evidence="10" id="KW-0611">Plant defense</keyword>
<comment type="subcellular location">
    <subcellularLocation>
        <location evidence="3">Cytoplasm</location>
    </subcellularLocation>
    <subcellularLocation>
        <location evidence="2">Membrane</location>
        <topology evidence="2">Peripheral membrane protein</topology>
    </subcellularLocation>
</comment>
<feature type="domain" description="Late blight resistance protein R1A-like N-terminal" evidence="15">
    <location>
        <begin position="2"/>
        <end position="47"/>
    </location>
</feature>
<dbReference type="InterPro" id="IPR038005">
    <property type="entry name" value="RX-like_CC"/>
</dbReference>
<evidence type="ECO:0000256" key="8">
    <source>
        <dbReference type="ARBA" id="ARBA00022737"/>
    </source>
</evidence>
<dbReference type="InterPro" id="IPR042197">
    <property type="entry name" value="Apaf_helical"/>
</dbReference>
<keyword evidence="13" id="KW-0472">Membrane</keyword>
<dbReference type="InterPro" id="IPR058922">
    <property type="entry name" value="WHD_DRP"/>
</dbReference>
<dbReference type="InterPro" id="IPR021929">
    <property type="entry name" value="R1A-like_N"/>
</dbReference>
<evidence type="ECO:0000256" key="2">
    <source>
        <dbReference type="ARBA" id="ARBA00004170"/>
    </source>
</evidence>
<feature type="domain" description="NB-ARC" evidence="14">
    <location>
        <begin position="482"/>
        <end position="653"/>
    </location>
</feature>
<name>A0ABS8RQN2_DATST</name>
<dbReference type="Gene3D" id="1.10.10.10">
    <property type="entry name" value="Winged helix-like DNA-binding domain superfamily/Winged helix DNA-binding domain"/>
    <property type="match status" value="1"/>
</dbReference>
<keyword evidence="11" id="KW-0067">ATP-binding</keyword>
<dbReference type="EMBL" id="JACEIK010000084">
    <property type="protein sequence ID" value="MCD7449127.1"/>
    <property type="molecule type" value="Genomic_DNA"/>
</dbReference>
<dbReference type="InterPro" id="IPR036388">
    <property type="entry name" value="WH-like_DNA-bd_sf"/>
</dbReference>
<evidence type="ECO:0000313" key="19">
    <source>
        <dbReference type="Proteomes" id="UP000823775"/>
    </source>
</evidence>
<reference evidence="18 19" key="1">
    <citation type="journal article" date="2021" name="BMC Genomics">
        <title>Datura genome reveals duplications of psychoactive alkaloid biosynthetic genes and high mutation rate following tissue culture.</title>
        <authorList>
            <person name="Rajewski A."/>
            <person name="Carter-House D."/>
            <person name="Stajich J."/>
            <person name="Litt A."/>
        </authorList>
    </citation>
    <scope>NUCLEOTIDE SEQUENCE [LARGE SCALE GENOMIC DNA]</scope>
    <source>
        <strain evidence="18">AR-01</strain>
    </source>
</reference>
<keyword evidence="12" id="KW-0175">Coiled coil</keyword>
<comment type="caution">
    <text evidence="18">The sequence shown here is derived from an EMBL/GenBank/DDBJ whole genome shotgun (WGS) entry which is preliminary data.</text>
</comment>
<feature type="domain" description="NB-ARC" evidence="14">
    <location>
        <begin position="208"/>
        <end position="381"/>
    </location>
</feature>
<evidence type="ECO:0000256" key="10">
    <source>
        <dbReference type="ARBA" id="ARBA00022821"/>
    </source>
</evidence>
<dbReference type="InterPro" id="IPR055414">
    <property type="entry name" value="LRR_R13L4/SHOC2-like"/>
</dbReference>
<evidence type="ECO:0000259" key="15">
    <source>
        <dbReference type="Pfam" id="PF12061"/>
    </source>
</evidence>
<dbReference type="Pfam" id="PF23598">
    <property type="entry name" value="LRR_14"/>
    <property type="match status" value="1"/>
</dbReference>
<dbReference type="Pfam" id="PF12061">
    <property type="entry name" value="NB-LRR"/>
    <property type="match status" value="1"/>
</dbReference>
<dbReference type="SUPFAM" id="SSF52540">
    <property type="entry name" value="P-loop containing nucleoside triphosphate hydrolases"/>
    <property type="match status" value="2"/>
</dbReference>
<dbReference type="SUPFAM" id="SSF52058">
    <property type="entry name" value="L domain-like"/>
    <property type="match status" value="1"/>
</dbReference>
<gene>
    <name evidence="18" type="ORF">HAX54_049489</name>
</gene>
<evidence type="ECO:0000256" key="3">
    <source>
        <dbReference type="ARBA" id="ARBA00004496"/>
    </source>
</evidence>
<proteinExistence type="inferred from homology"/>
<evidence type="ECO:0000256" key="11">
    <source>
        <dbReference type="ARBA" id="ARBA00022840"/>
    </source>
</evidence>
<comment type="similarity">
    <text evidence="4">Belongs to the disease resistance NB-LRR family.</text>
</comment>
<evidence type="ECO:0000256" key="13">
    <source>
        <dbReference type="ARBA" id="ARBA00023136"/>
    </source>
</evidence>